<dbReference type="STRING" id="1618574.UT24_C0003G0038"/>
<reference evidence="1 2" key="1">
    <citation type="journal article" date="2015" name="Nature">
        <title>rRNA introns, odd ribosomes, and small enigmatic genomes across a large radiation of phyla.</title>
        <authorList>
            <person name="Brown C.T."/>
            <person name="Hug L.A."/>
            <person name="Thomas B.C."/>
            <person name="Sharon I."/>
            <person name="Castelle C.J."/>
            <person name="Singh A."/>
            <person name="Wilkins M.J."/>
            <person name="Williams K.H."/>
            <person name="Banfield J.F."/>
        </authorList>
    </citation>
    <scope>NUCLEOTIDE SEQUENCE [LARGE SCALE GENOMIC DNA]</scope>
</reference>
<comment type="caution">
    <text evidence="1">The sequence shown here is derived from an EMBL/GenBank/DDBJ whole genome shotgun (WGS) entry which is preliminary data.</text>
</comment>
<gene>
    <name evidence="1" type="ORF">UT24_C0003G0038</name>
</gene>
<accession>A0A0G0MMK1</accession>
<evidence type="ECO:0000313" key="1">
    <source>
        <dbReference type="EMBL" id="KKR01631.1"/>
    </source>
</evidence>
<organism evidence="1 2">
    <name type="scientific">Candidatus Woesebacteria bacterium GW2011_GWB1_39_12</name>
    <dbReference type="NCBI Taxonomy" id="1618574"/>
    <lineage>
        <taxon>Bacteria</taxon>
        <taxon>Candidatus Woeseibacteriota</taxon>
    </lineage>
</organism>
<proteinExistence type="predicted"/>
<evidence type="ECO:0000313" key="2">
    <source>
        <dbReference type="Proteomes" id="UP000033881"/>
    </source>
</evidence>
<dbReference type="AlphaFoldDB" id="A0A0G0MMK1"/>
<dbReference type="EMBL" id="LBWB01000003">
    <property type="protein sequence ID" value="KKR01631.1"/>
    <property type="molecule type" value="Genomic_DNA"/>
</dbReference>
<name>A0A0G0MMK1_9BACT</name>
<sequence length="108" mass="12820">MNVDLSYRDMQILLDLLRKKHITALQQTYAHIGHFPDNVRSLKDFYENPLALRYCHNNWCEIGQINLLMEKLETARDRMETQIKRELDPIGSYIEDVKQAVKEGRVCR</sequence>
<dbReference type="Proteomes" id="UP000033881">
    <property type="component" value="Unassembled WGS sequence"/>
</dbReference>
<protein>
    <submittedName>
        <fullName evidence="1">Uncharacterized protein</fullName>
    </submittedName>
</protein>